<feature type="compositionally biased region" description="Basic residues" evidence="1">
    <location>
        <begin position="1"/>
        <end position="15"/>
    </location>
</feature>
<evidence type="ECO:0000313" key="3">
    <source>
        <dbReference type="Proteomes" id="UP001224775"/>
    </source>
</evidence>
<accession>A0AAD8XVU6</accession>
<organism evidence="2 3">
    <name type="scientific">Skeletonema marinoi</name>
    <dbReference type="NCBI Taxonomy" id="267567"/>
    <lineage>
        <taxon>Eukaryota</taxon>
        <taxon>Sar</taxon>
        <taxon>Stramenopiles</taxon>
        <taxon>Ochrophyta</taxon>
        <taxon>Bacillariophyta</taxon>
        <taxon>Coscinodiscophyceae</taxon>
        <taxon>Thalassiosirophycidae</taxon>
        <taxon>Thalassiosirales</taxon>
        <taxon>Skeletonemataceae</taxon>
        <taxon>Skeletonema</taxon>
        <taxon>Skeletonema marinoi-dohrnii complex</taxon>
    </lineage>
</organism>
<dbReference type="EMBL" id="JATAAI010000039">
    <property type="protein sequence ID" value="KAK1734435.1"/>
    <property type="molecule type" value="Genomic_DNA"/>
</dbReference>
<protein>
    <submittedName>
        <fullName evidence="2">Uncharacterized protein</fullName>
    </submittedName>
</protein>
<dbReference type="Proteomes" id="UP001224775">
    <property type="component" value="Unassembled WGS sequence"/>
</dbReference>
<reference evidence="2" key="1">
    <citation type="submission" date="2023-06" db="EMBL/GenBank/DDBJ databases">
        <title>Survivors Of The Sea: Transcriptome response of Skeletonema marinoi to long-term dormancy.</title>
        <authorList>
            <person name="Pinder M.I.M."/>
            <person name="Kourtchenko O."/>
            <person name="Robertson E.K."/>
            <person name="Larsson T."/>
            <person name="Maumus F."/>
            <person name="Osuna-Cruz C.M."/>
            <person name="Vancaester E."/>
            <person name="Stenow R."/>
            <person name="Vandepoele K."/>
            <person name="Ploug H."/>
            <person name="Bruchert V."/>
            <person name="Godhe A."/>
            <person name="Topel M."/>
        </authorList>
    </citation>
    <scope>NUCLEOTIDE SEQUENCE</scope>
    <source>
        <strain evidence="2">R05AC</strain>
    </source>
</reference>
<feature type="compositionally biased region" description="Polar residues" evidence="1">
    <location>
        <begin position="22"/>
        <end position="31"/>
    </location>
</feature>
<proteinExistence type="predicted"/>
<comment type="caution">
    <text evidence="2">The sequence shown here is derived from an EMBL/GenBank/DDBJ whole genome shotgun (WGS) entry which is preliminary data.</text>
</comment>
<feature type="region of interest" description="Disordered" evidence="1">
    <location>
        <begin position="1"/>
        <end position="31"/>
    </location>
</feature>
<keyword evidence="3" id="KW-1185">Reference proteome</keyword>
<sequence>MVSRKKAKGKARKAAKGKEKQSTSADEPQVELDTQMQRLRLEDMLLNNAAHQNAVDEKVQREQQMLRRLNNAGKCLHGLVPKPDGDICNRFVVEFAKEYNQAISSGSKLLHALDTARNATQFAYVEVYNDKSKLE</sequence>
<dbReference type="AlphaFoldDB" id="A0AAD8XVU6"/>
<name>A0AAD8XVU6_9STRA</name>
<evidence type="ECO:0000256" key="1">
    <source>
        <dbReference type="SAM" id="MobiDB-lite"/>
    </source>
</evidence>
<evidence type="ECO:0000313" key="2">
    <source>
        <dbReference type="EMBL" id="KAK1734435.1"/>
    </source>
</evidence>
<gene>
    <name evidence="2" type="ORF">QTG54_014942</name>
</gene>